<feature type="transmembrane region" description="Helical" evidence="1">
    <location>
        <begin position="62"/>
        <end position="83"/>
    </location>
</feature>
<dbReference type="EMBL" id="LXEY01000011">
    <property type="protein sequence ID" value="OAV62529.1"/>
    <property type="molecule type" value="Genomic_DNA"/>
</dbReference>
<evidence type="ECO:0000313" key="3">
    <source>
        <dbReference type="Proteomes" id="UP000078292"/>
    </source>
</evidence>
<keyword evidence="1" id="KW-0812">Transmembrane</keyword>
<dbReference type="OrthoDB" id="3261041at2"/>
<feature type="transmembrane region" description="Helical" evidence="1">
    <location>
        <begin position="104"/>
        <end position="133"/>
    </location>
</feature>
<reference evidence="2 3" key="1">
    <citation type="submission" date="2016-04" db="EMBL/GenBank/DDBJ databases">
        <title>First whole genome shotgun sequence of the bacterium Enteractinococcus sp. strain UASWS1574.</title>
        <authorList>
            <person name="Crovadore J."/>
            <person name="Chablais R."/>
            <person name="Lefort F."/>
        </authorList>
    </citation>
    <scope>NUCLEOTIDE SEQUENCE [LARGE SCALE GENOMIC DNA]</scope>
    <source>
        <strain evidence="2 3">UASWS1574</strain>
    </source>
</reference>
<feature type="transmembrane region" description="Helical" evidence="1">
    <location>
        <begin position="139"/>
        <end position="165"/>
    </location>
</feature>
<feature type="transmembrane region" description="Helical" evidence="1">
    <location>
        <begin position="454"/>
        <end position="482"/>
    </location>
</feature>
<comment type="caution">
    <text evidence="2">The sequence shown here is derived from an EMBL/GenBank/DDBJ whole genome shotgun (WGS) entry which is preliminary data.</text>
</comment>
<feature type="transmembrane region" description="Helical" evidence="1">
    <location>
        <begin position="410"/>
        <end position="434"/>
    </location>
</feature>
<evidence type="ECO:0000313" key="2">
    <source>
        <dbReference type="EMBL" id="OAV62529.1"/>
    </source>
</evidence>
<proteinExistence type="predicted"/>
<feature type="transmembrane region" description="Helical" evidence="1">
    <location>
        <begin position="21"/>
        <end position="50"/>
    </location>
</feature>
<keyword evidence="1" id="KW-1133">Transmembrane helix</keyword>
<feature type="transmembrane region" description="Helical" evidence="1">
    <location>
        <begin position="209"/>
        <end position="229"/>
    </location>
</feature>
<feature type="transmembrane region" description="Helical" evidence="1">
    <location>
        <begin position="305"/>
        <end position="325"/>
    </location>
</feature>
<feature type="transmembrane region" description="Helical" evidence="1">
    <location>
        <begin position="177"/>
        <end position="197"/>
    </location>
</feature>
<keyword evidence="3" id="KW-1185">Reference proteome</keyword>
<protein>
    <recommendedName>
        <fullName evidence="4">Transporter</fullName>
    </recommendedName>
</protein>
<dbReference type="STRING" id="1837282.A6F49_06185"/>
<dbReference type="AlphaFoldDB" id="A0A1B7M1V8"/>
<feature type="transmembrane region" description="Helical" evidence="1">
    <location>
        <begin position="489"/>
        <end position="507"/>
    </location>
</feature>
<dbReference type="Proteomes" id="UP000078292">
    <property type="component" value="Unassembled WGS sequence"/>
</dbReference>
<gene>
    <name evidence="2" type="ORF">A6F49_06185</name>
</gene>
<evidence type="ECO:0008006" key="4">
    <source>
        <dbReference type="Google" id="ProtNLM"/>
    </source>
</evidence>
<organism evidence="2 3">
    <name type="scientific">Enteractinococcus helveticum</name>
    <dbReference type="NCBI Taxonomy" id="1837282"/>
    <lineage>
        <taxon>Bacteria</taxon>
        <taxon>Bacillati</taxon>
        <taxon>Actinomycetota</taxon>
        <taxon>Actinomycetes</taxon>
        <taxon>Micrococcales</taxon>
        <taxon>Micrococcaceae</taxon>
    </lineage>
</organism>
<evidence type="ECO:0000256" key="1">
    <source>
        <dbReference type="SAM" id="Phobius"/>
    </source>
</evidence>
<accession>A0A1B7M1V8</accession>
<feature type="transmembrane region" description="Helical" evidence="1">
    <location>
        <begin position="337"/>
        <end position="356"/>
    </location>
</feature>
<name>A0A1B7M1V8_9MICC</name>
<keyword evidence="1" id="KW-0472">Membrane</keyword>
<dbReference type="RefSeq" id="WP_043057000.1">
    <property type="nucleotide sequence ID" value="NZ_LXEY01000011.1"/>
</dbReference>
<feature type="transmembrane region" description="Helical" evidence="1">
    <location>
        <begin position="236"/>
        <end position="254"/>
    </location>
</feature>
<feature type="transmembrane region" description="Helical" evidence="1">
    <location>
        <begin position="376"/>
        <end position="398"/>
    </location>
</feature>
<sequence>MVSHLVRLRYLLMWNGFRRSVGTMIGAIFSALGFLYFIVMAYVMAFFAAFAPVQEVSYADRGGVFVLCGAVTMIVWIVGPIIFSSSNPFTNPKNFLTFGIPNRSFIPGVVLGGVLAPTGIGTLALLLTGVVLWGWQPAAIVAGVLSALLGTVLCVILMQVIVGVLNNLIARRAVRDAIQLIVLVPLMLTGFILMGAIETIQEFWELMPQIATWVAFTPAGFLALPWFVAQGLWGMAALHVVVMLAYVGLAVWAYNAIVNRAVEGAGTTRERQRENAGVGLLGRANSPMQVIWARSLLYWFKDPRYAASLILVGVFVLFGVLETTVLDTDEFQIFTKILPALIAYMLAFSISADLSYDSTGFSLHVTSGVRGVDDRLGRVFALLTWALPVVLLLTIAMVSATGVWDEWATWLGLSIGILLSGTALSAVISARYIYPVPPPGTSLMAQPEGGMGRMMLVQTVGMLLQLLIALPVVIPAVVAVVLGSQAWGIITLMIGVLYGAGMLWAGVKLGAKWYERALPETYQSIVKVAALY</sequence>